<evidence type="ECO:0000313" key="4">
    <source>
        <dbReference type="EMBL" id="CBY19610.1"/>
    </source>
</evidence>
<evidence type="ECO:0000313" key="5">
    <source>
        <dbReference type="Proteomes" id="UP000001307"/>
    </source>
</evidence>
<keyword evidence="5" id="KW-1185">Reference proteome</keyword>
<reference evidence="4" key="1">
    <citation type="journal article" date="2010" name="Science">
        <title>Plasticity of animal genome architecture unmasked by rapid evolution of a pelagic tunicate.</title>
        <authorList>
            <person name="Denoeud F."/>
            <person name="Henriet S."/>
            <person name="Mungpakdee S."/>
            <person name="Aury J.M."/>
            <person name="Da Silva C."/>
            <person name="Brinkmann H."/>
            <person name="Mikhaleva J."/>
            <person name="Olsen L.C."/>
            <person name="Jubin C."/>
            <person name="Canestro C."/>
            <person name="Bouquet J.M."/>
            <person name="Danks G."/>
            <person name="Poulain J."/>
            <person name="Campsteijn C."/>
            <person name="Adamski M."/>
            <person name="Cross I."/>
            <person name="Yadetie F."/>
            <person name="Muffato M."/>
            <person name="Louis A."/>
            <person name="Butcher S."/>
            <person name="Tsagkogeorga G."/>
            <person name="Konrad A."/>
            <person name="Singh S."/>
            <person name="Jensen M.F."/>
            <person name="Cong E.H."/>
            <person name="Eikeseth-Otteraa H."/>
            <person name="Noel B."/>
            <person name="Anthouard V."/>
            <person name="Porcel B.M."/>
            <person name="Kachouri-Lafond R."/>
            <person name="Nishino A."/>
            <person name="Ugolini M."/>
            <person name="Chourrout P."/>
            <person name="Nishida H."/>
            <person name="Aasland R."/>
            <person name="Huzurbazar S."/>
            <person name="Westhof E."/>
            <person name="Delsuc F."/>
            <person name="Lehrach H."/>
            <person name="Reinhardt R."/>
            <person name="Weissenbach J."/>
            <person name="Roy S.W."/>
            <person name="Artiguenave F."/>
            <person name="Postlethwait J.H."/>
            <person name="Manak J.R."/>
            <person name="Thompson E.M."/>
            <person name="Jaillon O."/>
            <person name="Du Pasquier L."/>
            <person name="Boudinot P."/>
            <person name="Liberles D.A."/>
            <person name="Volff J.N."/>
            <person name="Philippe H."/>
            <person name="Lenhard B."/>
            <person name="Roest Crollius H."/>
            <person name="Wincker P."/>
            <person name="Chourrout D."/>
        </authorList>
    </citation>
    <scope>NUCLEOTIDE SEQUENCE [LARGE SCALE GENOMIC DNA]</scope>
</reference>
<organism evidence="4">
    <name type="scientific">Oikopleura dioica</name>
    <name type="common">Tunicate</name>
    <dbReference type="NCBI Taxonomy" id="34765"/>
    <lineage>
        <taxon>Eukaryota</taxon>
        <taxon>Metazoa</taxon>
        <taxon>Chordata</taxon>
        <taxon>Tunicata</taxon>
        <taxon>Appendicularia</taxon>
        <taxon>Copelata</taxon>
        <taxon>Oikopleuridae</taxon>
        <taxon>Oikopleura</taxon>
    </lineage>
</organism>
<gene>
    <name evidence="4" type="ORF">GSOID_T00011034001</name>
</gene>
<evidence type="ECO:0008006" key="6">
    <source>
        <dbReference type="Google" id="ProtNLM"/>
    </source>
</evidence>
<proteinExistence type="inferred from homology"/>
<evidence type="ECO:0000256" key="3">
    <source>
        <dbReference type="ARBA" id="ARBA00023002"/>
    </source>
</evidence>
<dbReference type="InterPro" id="IPR002347">
    <property type="entry name" value="SDR_fam"/>
</dbReference>
<protein>
    <recommendedName>
        <fullName evidence="6">Carbonyl reductase</fullName>
    </recommendedName>
</protein>
<keyword evidence="2" id="KW-0521">NADP</keyword>
<dbReference type="FunCoup" id="E4XHQ3">
    <property type="interactions" value="43"/>
</dbReference>
<dbReference type="Proteomes" id="UP000001307">
    <property type="component" value="Unassembled WGS sequence"/>
</dbReference>
<keyword evidence="3" id="KW-0560">Oxidoreductase</keyword>
<accession>E4XHQ3</accession>
<evidence type="ECO:0000256" key="2">
    <source>
        <dbReference type="ARBA" id="ARBA00022857"/>
    </source>
</evidence>
<dbReference type="Pfam" id="PF00106">
    <property type="entry name" value="adh_short"/>
    <property type="match status" value="1"/>
</dbReference>
<dbReference type="OrthoDB" id="7289984at2759"/>
<dbReference type="InParanoid" id="E4XHQ3"/>
<dbReference type="InterPro" id="IPR036291">
    <property type="entry name" value="NAD(P)-bd_dom_sf"/>
</dbReference>
<dbReference type="PANTHER" id="PTHR43963:SF6">
    <property type="entry name" value="CHAIN DEHYDROGENASE FAMILY PROTEIN, PUTATIVE (AFU_ORTHOLOGUE AFUA_3G15350)-RELATED"/>
    <property type="match status" value="1"/>
</dbReference>
<name>E4XHQ3_OIKDI</name>
<comment type="similarity">
    <text evidence="1">Belongs to the short-chain dehydrogenases/reductases (SDR) family.</text>
</comment>
<dbReference type="AlphaFoldDB" id="E4XHQ3"/>
<sequence length="281" mass="30933">MSVAVVTGANRGIGLAIVKQLWLSEKFSNVYLTGRNTTACNESLQKLKSQFPSKSSTVLATHHLDIADKDSVLSFTKYLKETHGGVDVLVQNAAIAFKNSATEQFSVQAKETLRINFYGTFDVVEKFYPLMREDGRMVLLSSYCSQSTQFRFQPNSWKNEIAKELYLVNQDLSEDRLHHFADLFVQHAEEGTVEKHGWPLTAYGVSKLLTNCITRIYGKKAAKDKKGVLVNCGCPGYVQTDMTGANSGAQKVPDEGAEKIVQLALLPPGIPGPNGCYISDA</sequence>
<dbReference type="PANTHER" id="PTHR43963">
    <property type="entry name" value="CARBONYL REDUCTASE 1-RELATED"/>
    <property type="match status" value="1"/>
</dbReference>
<dbReference type="GO" id="GO:0016491">
    <property type="term" value="F:oxidoreductase activity"/>
    <property type="evidence" value="ECO:0007669"/>
    <property type="project" value="UniProtKB-KW"/>
</dbReference>
<dbReference type="Gene3D" id="3.40.50.720">
    <property type="entry name" value="NAD(P)-binding Rossmann-like Domain"/>
    <property type="match status" value="1"/>
</dbReference>
<dbReference type="PRINTS" id="PR00081">
    <property type="entry name" value="GDHRDH"/>
</dbReference>
<dbReference type="SUPFAM" id="SSF51735">
    <property type="entry name" value="NAD(P)-binding Rossmann-fold domains"/>
    <property type="match status" value="1"/>
</dbReference>
<dbReference type="EMBL" id="FN653052">
    <property type="protein sequence ID" value="CBY19610.1"/>
    <property type="molecule type" value="Genomic_DNA"/>
</dbReference>
<evidence type="ECO:0000256" key="1">
    <source>
        <dbReference type="ARBA" id="ARBA00006484"/>
    </source>
</evidence>